<dbReference type="InterPro" id="IPR036317">
    <property type="entry name" value="Cullin_homology_sf"/>
</dbReference>
<evidence type="ECO:0008006" key="2">
    <source>
        <dbReference type="Google" id="ProtNLM"/>
    </source>
</evidence>
<dbReference type="SUPFAM" id="SSF51120">
    <property type="entry name" value="beta-Roll"/>
    <property type="match status" value="1"/>
</dbReference>
<reference evidence="1" key="1">
    <citation type="submission" date="2018-10" db="EMBL/GenBank/DDBJ databases">
        <title>Hidden diversity of soil giant viruses.</title>
        <authorList>
            <person name="Schulz F."/>
            <person name="Alteio L."/>
            <person name="Goudeau D."/>
            <person name="Ryan E.M."/>
            <person name="Malmstrom R.R."/>
            <person name="Blanchard J."/>
            <person name="Woyke T."/>
        </authorList>
    </citation>
    <scope>NUCLEOTIDE SEQUENCE</scope>
    <source>
        <strain evidence="1">DSV1</strain>
    </source>
</reference>
<name>A0A3G4ZRJ0_9VIRU</name>
<organism evidence="1">
    <name type="scientific">Dasosvirus sp</name>
    <dbReference type="NCBI Taxonomy" id="2487764"/>
    <lineage>
        <taxon>Viruses</taxon>
        <taxon>Varidnaviria</taxon>
        <taxon>Bamfordvirae</taxon>
        <taxon>Nucleocytoviricota</taxon>
        <taxon>Megaviricetes</taxon>
        <taxon>Imitervirales</taxon>
        <taxon>Mimiviridae</taxon>
        <taxon>Klosneuvirinae</taxon>
    </lineage>
</organism>
<evidence type="ECO:0000313" key="1">
    <source>
        <dbReference type="EMBL" id="AYV77526.1"/>
    </source>
</evidence>
<sequence>MQDQRNGYDVIQYFGQTKLDTSPNIYELGAGIQISETIASEYISSSIKELMKGNTDTVNVLLFDLCTKHYVNTKQKIINLTNVVYNTMIDVAQNYHQLIQQLIDTDQLSIDRFAELQSEYMKNSSKMVSMCHLLKNYISINGNDVFKIIKDYVFYKIILEKPYLVKTEQVMIFNILISMIGITTFGSSRNKSITNVFKIINQYNGFSYSVLDRKTRSEIFSTRVDESAKAKVIDSQMMIEIVTKIDSNIRKLCQMSGESDQIKELIRQITDDVQMCQRVGDPVYFVTLYQTFLLKRLLQNNGDNKITTDVSDNKINLGASDNKLNQSASDNKLNLSASDNKLNLGASDNKLNLSAPDNKLNLGASDNKLNLSAPDNKLNLGVERAILKLIRYDDAPDTRILMEFALNDIDGSKFINNEYQNIAIQFDSAKYDQNMIASFNRKITNFRVLRQSAWKNVGAIRSNTRETNDSLTAIEMHLDIFNKYYMEYFNARYYHNSARYLEYSYDQSIVYMTIGFDKTQYKLKMTMGQGNVLSHLVSGSMNLDRLVEKTGMDKDSISVILNSLIVSGLVCQQDISTKEMFAIDYGFCSDTQYIDVIQFIGCVIQKMTEKKQTPEPVLEPKELFSDISDDENNVEMVVLK</sequence>
<protein>
    <recommendedName>
        <fullName evidence="2">Cullin family protein</fullName>
    </recommendedName>
</protein>
<gene>
    <name evidence="1" type="ORF">Dasosvirus5_5</name>
</gene>
<dbReference type="Gene3D" id="3.30.230.130">
    <property type="entry name" value="Cullin, Chain C, Domain 2"/>
    <property type="match status" value="1"/>
</dbReference>
<dbReference type="EMBL" id="MK072046">
    <property type="protein sequence ID" value="AYV77526.1"/>
    <property type="molecule type" value="Genomic_DNA"/>
</dbReference>
<accession>A0A3G4ZRJ0</accession>
<proteinExistence type="predicted"/>
<dbReference type="InterPro" id="IPR011049">
    <property type="entry name" value="Serralysin-like_metalloprot_C"/>
</dbReference>
<dbReference type="SUPFAM" id="SSF75632">
    <property type="entry name" value="Cullin homology domain"/>
    <property type="match status" value="1"/>
</dbReference>